<keyword evidence="4 6" id="KW-0067">ATP-binding</keyword>
<keyword evidence="6" id="KW-0378">Hydrolase</keyword>
<evidence type="ECO:0000256" key="1">
    <source>
        <dbReference type="ARBA" id="ARBA00005417"/>
    </source>
</evidence>
<accession>S2D9U2</accession>
<dbReference type="Proteomes" id="UP000006073">
    <property type="component" value="Unassembled WGS sequence"/>
</dbReference>
<dbReference type="GO" id="GO:0140359">
    <property type="term" value="F:ABC-type transporter activity"/>
    <property type="evidence" value="ECO:0007669"/>
    <property type="project" value="InterPro"/>
</dbReference>
<dbReference type="InterPro" id="IPR027417">
    <property type="entry name" value="P-loop_NTPase"/>
</dbReference>
<dbReference type="InterPro" id="IPR029439">
    <property type="entry name" value="Wzt_C"/>
</dbReference>
<dbReference type="Gene3D" id="3.40.50.300">
    <property type="entry name" value="P-loop containing nucleotide triphosphate hydrolases"/>
    <property type="match status" value="1"/>
</dbReference>
<feature type="domain" description="ABC transporter" evidence="5">
    <location>
        <begin position="26"/>
        <end position="255"/>
    </location>
</feature>
<reference evidence="6 7" key="1">
    <citation type="journal article" date="2013" name="Genome Announc.">
        <title>Draft Genome Sequence of Indibacter alkaliphilus Strain LW1T, Isolated from Lonar Lake, a Haloalkaline Lake in the Buldana District of Maharashtra, India.</title>
        <authorList>
            <person name="Singh A."/>
            <person name="Kumar Jangir P."/>
            <person name="Sharma R."/>
            <person name="Singh A."/>
            <person name="Kumar Pinnaka A."/>
            <person name="Shivaji S."/>
        </authorList>
    </citation>
    <scope>NUCLEOTIDE SEQUENCE [LARGE SCALE GENOMIC DNA]</scope>
    <source>
        <strain evidence="7">CCUG 57479 / KCTC 22604 / LW1</strain>
    </source>
</reference>
<dbReference type="EMBL" id="ALWO02000045">
    <property type="protein sequence ID" value="EOZ93755.1"/>
    <property type="molecule type" value="Genomic_DNA"/>
</dbReference>
<dbReference type="GO" id="GO:0005524">
    <property type="term" value="F:ATP binding"/>
    <property type="evidence" value="ECO:0007669"/>
    <property type="project" value="UniProtKB-KW"/>
</dbReference>
<gene>
    <name evidence="6" type="ORF">A33Q_3701</name>
</gene>
<evidence type="ECO:0000256" key="3">
    <source>
        <dbReference type="ARBA" id="ARBA00022741"/>
    </source>
</evidence>
<dbReference type="Pfam" id="PF14524">
    <property type="entry name" value="Wzt_C"/>
    <property type="match status" value="1"/>
</dbReference>
<dbReference type="AlphaFoldDB" id="S2D9U2"/>
<dbReference type="SMART" id="SM00382">
    <property type="entry name" value="AAA"/>
    <property type="match status" value="1"/>
</dbReference>
<keyword evidence="3" id="KW-0547">Nucleotide-binding</keyword>
<protein>
    <submittedName>
        <fullName evidence="6">Teichoic acid export ATP-binding protein TagH</fullName>
        <ecNumber evidence="6">3.6.3.40</ecNumber>
    </submittedName>
</protein>
<sequence length="408" mass="45969">MNQDVLIKVDGVSKKFCKSLKRSLWYGVGDITRSVFGLNSSDKLRRDEFWALENVSFEVRRGECLGLIGHNGAGKSTLLKLLNGLINPDAGSIEMKGKVGALIELGAGFNPILSGRENIYNNGAVLGFTKTDIDQKFDEIVAFAELEEFIDMPVQNYSSGMKVRLGFAIASQMEPDILLIDEVLAVGDMGFVIKCFNRMDQLLQNTAVILVSHSIPQVARMATKLCVFEKGKSKYVGEDVPEGINIYYSKFGSRITNFYNHEKATLEAIWIERPDSKMDEINGNKLVPYGSSIKLKFRIKTNLAINSPLFYLAFFDREQRNFAEVIQSESDLISNLNLEKGKFHEFEVMFEEIRFSQGVYSITLSMSGILLNSRETIFRIQSAIYFQVTGEIHGWAPIQLQPQFRLVN</sequence>
<dbReference type="STRING" id="1189612.A33Q_3701"/>
<keyword evidence="2" id="KW-0813">Transport</keyword>
<dbReference type="InterPro" id="IPR050683">
    <property type="entry name" value="Bact_Polysacc_Export_ATP-bd"/>
</dbReference>
<dbReference type="PANTHER" id="PTHR46743:SF2">
    <property type="entry name" value="TEICHOIC ACIDS EXPORT ATP-BINDING PROTEIN TAGH"/>
    <property type="match status" value="1"/>
</dbReference>
<dbReference type="CDD" id="cd03220">
    <property type="entry name" value="ABC_KpsT_Wzt"/>
    <property type="match status" value="1"/>
</dbReference>
<dbReference type="Gene3D" id="2.70.50.60">
    <property type="entry name" value="abc- transporter (atp binding component) like domain"/>
    <property type="match status" value="1"/>
</dbReference>
<proteinExistence type="inferred from homology"/>
<evidence type="ECO:0000313" key="7">
    <source>
        <dbReference type="Proteomes" id="UP000006073"/>
    </source>
</evidence>
<dbReference type="PROSITE" id="PS00211">
    <property type="entry name" value="ABC_TRANSPORTER_1"/>
    <property type="match status" value="1"/>
</dbReference>
<dbReference type="InterPro" id="IPR015860">
    <property type="entry name" value="ABC_transpr_TagH-like"/>
</dbReference>
<keyword evidence="7" id="KW-1185">Reference proteome</keyword>
<organism evidence="6 7">
    <name type="scientific">Indibacter alkaliphilus (strain CCUG 57479 / KCTC 22604 / LW1)</name>
    <dbReference type="NCBI Taxonomy" id="1189612"/>
    <lineage>
        <taxon>Bacteria</taxon>
        <taxon>Pseudomonadati</taxon>
        <taxon>Bacteroidota</taxon>
        <taxon>Cytophagia</taxon>
        <taxon>Cytophagales</taxon>
        <taxon>Cyclobacteriaceae</taxon>
    </lineage>
</organism>
<name>S2D9U2_INDAL</name>
<dbReference type="GO" id="GO:0016020">
    <property type="term" value="C:membrane"/>
    <property type="evidence" value="ECO:0007669"/>
    <property type="project" value="InterPro"/>
</dbReference>
<dbReference type="OrthoDB" id="9785229at2"/>
<evidence type="ECO:0000256" key="4">
    <source>
        <dbReference type="ARBA" id="ARBA00022840"/>
    </source>
</evidence>
<dbReference type="PROSITE" id="PS50893">
    <property type="entry name" value="ABC_TRANSPORTER_2"/>
    <property type="match status" value="1"/>
</dbReference>
<evidence type="ECO:0000256" key="2">
    <source>
        <dbReference type="ARBA" id="ARBA00022448"/>
    </source>
</evidence>
<dbReference type="eggNOG" id="COG1134">
    <property type="taxonomic scope" value="Bacteria"/>
</dbReference>
<dbReference type="Pfam" id="PF00005">
    <property type="entry name" value="ABC_tran"/>
    <property type="match status" value="1"/>
</dbReference>
<evidence type="ECO:0000259" key="5">
    <source>
        <dbReference type="PROSITE" id="PS50893"/>
    </source>
</evidence>
<dbReference type="InterPro" id="IPR003439">
    <property type="entry name" value="ABC_transporter-like_ATP-bd"/>
</dbReference>
<comment type="similarity">
    <text evidence="1">Belongs to the ABC transporter superfamily.</text>
</comment>
<evidence type="ECO:0000313" key="6">
    <source>
        <dbReference type="EMBL" id="EOZ93755.1"/>
    </source>
</evidence>
<dbReference type="SUPFAM" id="SSF52540">
    <property type="entry name" value="P-loop containing nucleoside triphosphate hydrolases"/>
    <property type="match status" value="1"/>
</dbReference>
<dbReference type="InterPro" id="IPR003593">
    <property type="entry name" value="AAA+_ATPase"/>
</dbReference>
<dbReference type="GO" id="GO:0016887">
    <property type="term" value="F:ATP hydrolysis activity"/>
    <property type="evidence" value="ECO:0007669"/>
    <property type="project" value="InterPro"/>
</dbReference>
<dbReference type="EC" id="3.6.3.40" evidence="6"/>
<dbReference type="InterPro" id="IPR017871">
    <property type="entry name" value="ABC_transporter-like_CS"/>
</dbReference>
<comment type="caution">
    <text evidence="6">The sequence shown here is derived from an EMBL/GenBank/DDBJ whole genome shotgun (WGS) entry which is preliminary data.</text>
</comment>
<dbReference type="PANTHER" id="PTHR46743">
    <property type="entry name" value="TEICHOIC ACIDS EXPORT ATP-BINDING PROTEIN TAGH"/>
    <property type="match status" value="1"/>
</dbReference>